<dbReference type="InterPro" id="IPR036680">
    <property type="entry name" value="SPOR-like_sf"/>
</dbReference>
<protein>
    <submittedName>
        <fullName evidence="3">PorP/SprF family type IX secretion system membrane protein</fullName>
    </submittedName>
</protein>
<feature type="compositionally biased region" description="Basic and acidic residues" evidence="1">
    <location>
        <begin position="533"/>
        <end position="549"/>
    </location>
</feature>
<dbReference type="Proteomes" id="UP001597480">
    <property type="component" value="Unassembled WGS sequence"/>
</dbReference>
<dbReference type="InterPro" id="IPR019861">
    <property type="entry name" value="PorP/SprF_Bacteroidetes"/>
</dbReference>
<name>A0ABW5NTE4_9FLAO</name>
<keyword evidence="4" id="KW-1185">Reference proteome</keyword>
<dbReference type="NCBIfam" id="TIGR03519">
    <property type="entry name" value="T9SS_PorP_fam"/>
    <property type="match status" value="1"/>
</dbReference>
<dbReference type="Pfam" id="PF11751">
    <property type="entry name" value="PorP_SprF"/>
    <property type="match status" value="1"/>
</dbReference>
<dbReference type="RefSeq" id="WP_379820128.1">
    <property type="nucleotide sequence ID" value="NZ_JBHUMD010000007.1"/>
</dbReference>
<evidence type="ECO:0000256" key="1">
    <source>
        <dbReference type="SAM" id="MobiDB-lite"/>
    </source>
</evidence>
<keyword evidence="2" id="KW-0732">Signal</keyword>
<sequence length="674" mass="76697">MIKKYFALLLLVFLTAFNGLYAQDAPVLTFSPQPQNNLKFNRFLLNPAFSFVREDNRYVSLYHRNQWVQYDDSPKVYMLAYTGKFTERAGFGFGLFQQTIGVINSWGGVANYAYNVKIKQKFDVTLGFNVAYYNSGINKNRTITAEPDPLVMAMRNNSLVSIKPGINVQYKQFDFGFYAENLIEYDFKSADMSEEYTNKTFSGHVMYTHPMALKDLFQDSEFRVMLRAKNTELDGFGVGGSLLMNVPRIGWAQAGTDPYYGIAIGLGFHFTKKLSLGYTYETITKEGLVNLGPTHEITMVFCLKDRDVARKDLLKEKAGKPKDTLAELEKAAALKDSLAEESEEALALKDSIADELSEKLAGKKGDKAAEKIAKADFDNKAEIEKLKMDLDPESMHLLDALIKEDSMNKIKKAEFDKKVKNLKEYAKREKAAKENAGENKPIELKNIRQNKRITDPKTLEDLKHAEDGYYVVSKDAKAKDSDKTVEIEKHKSFTEAANASEKKKASGKRKGVYIVHVDNNPNPELEEEIAAKEKSNTLQNERDAQKRTTDAPANIAEEPKSENLKTEEDIKEFYSDKTSKPRETIKKVNRANVDGMDSGYYIIANVYSTQENVEKFINKMSERGIKAGVFLNPKNNMWYVYLKKHATWREALISYYSNVDNTYFDSIWIMSINN</sequence>
<gene>
    <name evidence="3" type="ORF">ACFSR3_05800</name>
</gene>
<feature type="signal peptide" evidence="2">
    <location>
        <begin position="1"/>
        <end position="22"/>
    </location>
</feature>
<accession>A0ABW5NTE4</accession>
<feature type="region of interest" description="Disordered" evidence="1">
    <location>
        <begin position="533"/>
        <end position="552"/>
    </location>
</feature>
<dbReference type="SUPFAM" id="SSF110997">
    <property type="entry name" value="Sporulation related repeat"/>
    <property type="match status" value="1"/>
</dbReference>
<evidence type="ECO:0000313" key="4">
    <source>
        <dbReference type="Proteomes" id="UP001597480"/>
    </source>
</evidence>
<organism evidence="3 4">
    <name type="scientific">Flavobacterium suzhouense</name>
    <dbReference type="NCBI Taxonomy" id="1529638"/>
    <lineage>
        <taxon>Bacteria</taxon>
        <taxon>Pseudomonadati</taxon>
        <taxon>Bacteroidota</taxon>
        <taxon>Flavobacteriia</taxon>
        <taxon>Flavobacteriales</taxon>
        <taxon>Flavobacteriaceae</taxon>
        <taxon>Flavobacterium</taxon>
    </lineage>
</organism>
<evidence type="ECO:0000256" key="2">
    <source>
        <dbReference type="SAM" id="SignalP"/>
    </source>
</evidence>
<evidence type="ECO:0000313" key="3">
    <source>
        <dbReference type="EMBL" id="MFD2601562.1"/>
    </source>
</evidence>
<feature type="chain" id="PRO_5046087554" evidence="2">
    <location>
        <begin position="23"/>
        <end position="674"/>
    </location>
</feature>
<dbReference type="EMBL" id="JBHUMD010000007">
    <property type="protein sequence ID" value="MFD2601562.1"/>
    <property type="molecule type" value="Genomic_DNA"/>
</dbReference>
<comment type="caution">
    <text evidence="3">The sequence shown here is derived from an EMBL/GenBank/DDBJ whole genome shotgun (WGS) entry which is preliminary data.</text>
</comment>
<proteinExistence type="predicted"/>
<reference evidence="4" key="1">
    <citation type="journal article" date="2019" name="Int. J. Syst. Evol. Microbiol.">
        <title>The Global Catalogue of Microorganisms (GCM) 10K type strain sequencing project: providing services to taxonomists for standard genome sequencing and annotation.</title>
        <authorList>
            <consortium name="The Broad Institute Genomics Platform"/>
            <consortium name="The Broad Institute Genome Sequencing Center for Infectious Disease"/>
            <person name="Wu L."/>
            <person name="Ma J."/>
        </authorList>
    </citation>
    <scope>NUCLEOTIDE SEQUENCE [LARGE SCALE GENOMIC DNA]</scope>
    <source>
        <strain evidence="4">KCTC 42107</strain>
    </source>
</reference>